<dbReference type="InterPro" id="IPR012093">
    <property type="entry name" value="Pirin"/>
</dbReference>
<dbReference type="CDD" id="cd02247">
    <property type="entry name" value="cupin_pirin_C"/>
    <property type="match status" value="1"/>
</dbReference>
<dbReference type="Proteomes" id="UP001295684">
    <property type="component" value="Unassembled WGS sequence"/>
</dbReference>
<dbReference type="PANTHER" id="PTHR13903">
    <property type="entry name" value="PIRIN-RELATED"/>
    <property type="match status" value="1"/>
</dbReference>
<sequence>MQGFLNKKTIMKIWKPKYQGEGKGARVRRIIGSHALNKKEMDPFLMLDHFNVKLPAGFPDHPHRGFETVTYMISGKIHHEDFRGHKGTIGPGDIQWMTAGKGIVHAEIPASKTEASIGFQLWINLKKEDKMKEPAYQEYLKDDIPFVDKWKNEGVRARVIAGEAFDVKGPIYTRTPAEFIDFELDKDSVYQHTIPEKWNFLVYCFKGSFEISQEDGETKKIDSGTSAFMEVSDDDEILEIKGLEEGSRFMLIAGLPLKEPIASYGPFVMNTDDEISDTISDYQDSDNGFEGADTWESEIKDLMNQ</sequence>
<dbReference type="SUPFAM" id="SSF51182">
    <property type="entry name" value="RmlC-like cupins"/>
    <property type="match status" value="1"/>
</dbReference>
<dbReference type="Gene3D" id="2.60.120.10">
    <property type="entry name" value="Jelly Rolls"/>
    <property type="match status" value="2"/>
</dbReference>
<dbReference type="EMBL" id="CAMPGE010011493">
    <property type="protein sequence ID" value="CAI2370322.1"/>
    <property type="molecule type" value="Genomic_DNA"/>
</dbReference>
<dbReference type="InterPro" id="IPR014710">
    <property type="entry name" value="RmlC-like_jellyroll"/>
</dbReference>
<keyword evidence="2" id="KW-0479">Metal-binding</keyword>
<evidence type="ECO:0008006" key="8">
    <source>
        <dbReference type="Google" id="ProtNLM"/>
    </source>
</evidence>
<name>A0AAD1UKB0_EUPCR</name>
<reference evidence="6" key="1">
    <citation type="submission" date="2023-07" db="EMBL/GenBank/DDBJ databases">
        <authorList>
            <consortium name="AG Swart"/>
            <person name="Singh M."/>
            <person name="Singh A."/>
            <person name="Seah K."/>
            <person name="Emmerich C."/>
        </authorList>
    </citation>
    <scope>NUCLEOTIDE SEQUENCE</scope>
    <source>
        <strain evidence="6">DP1</strain>
    </source>
</reference>
<gene>
    <name evidence="6" type="ORF">ECRASSUSDP1_LOCUS11633</name>
</gene>
<dbReference type="InterPro" id="IPR011051">
    <property type="entry name" value="RmlC_Cupin_sf"/>
</dbReference>
<accession>A0AAD1UKB0</accession>
<dbReference type="AlphaFoldDB" id="A0AAD1UKB0"/>
<comment type="caution">
    <text evidence="6">The sequence shown here is derived from an EMBL/GenBank/DDBJ whole genome shotgun (WGS) entry which is preliminary data.</text>
</comment>
<evidence type="ECO:0000313" key="7">
    <source>
        <dbReference type="Proteomes" id="UP001295684"/>
    </source>
</evidence>
<dbReference type="GO" id="GO:0046872">
    <property type="term" value="F:metal ion binding"/>
    <property type="evidence" value="ECO:0007669"/>
    <property type="project" value="UniProtKB-KW"/>
</dbReference>
<keyword evidence="2" id="KW-0408">Iron</keyword>
<comment type="cofactor">
    <cofactor evidence="2">
        <name>Fe cation</name>
        <dbReference type="ChEBI" id="CHEBI:24875"/>
    </cofactor>
    <text evidence="2">Binds 1 Fe cation per subunit.</text>
</comment>
<evidence type="ECO:0000256" key="3">
    <source>
        <dbReference type="RuleBase" id="RU003457"/>
    </source>
</evidence>
<proteinExistence type="inferred from homology"/>
<feature type="binding site" evidence="2">
    <location>
        <position position="63"/>
    </location>
    <ligand>
        <name>Fe cation</name>
        <dbReference type="ChEBI" id="CHEBI:24875"/>
    </ligand>
</feature>
<comment type="similarity">
    <text evidence="1 3">Belongs to the pirin family.</text>
</comment>
<dbReference type="Pfam" id="PF02678">
    <property type="entry name" value="Pirin"/>
    <property type="match status" value="1"/>
</dbReference>
<evidence type="ECO:0000256" key="2">
    <source>
        <dbReference type="PIRSR" id="PIRSR006232-1"/>
    </source>
</evidence>
<feature type="binding site" evidence="2">
    <location>
        <position position="105"/>
    </location>
    <ligand>
        <name>Fe cation</name>
        <dbReference type="ChEBI" id="CHEBI:24875"/>
    </ligand>
</feature>
<dbReference type="CDD" id="cd02909">
    <property type="entry name" value="cupin_pirin_N"/>
    <property type="match status" value="1"/>
</dbReference>
<feature type="binding site" evidence="2">
    <location>
        <position position="107"/>
    </location>
    <ligand>
        <name>Fe cation</name>
        <dbReference type="ChEBI" id="CHEBI:24875"/>
    </ligand>
</feature>
<feature type="domain" description="Pirin N-terminal" evidence="4">
    <location>
        <begin position="26"/>
        <end position="123"/>
    </location>
</feature>
<protein>
    <recommendedName>
        <fullName evidence="8">Pirin</fullName>
    </recommendedName>
</protein>
<organism evidence="6 7">
    <name type="scientific">Euplotes crassus</name>
    <dbReference type="NCBI Taxonomy" id="5936"/>
    <lineage>
        <taxon>Eukaryota</taxon>
        <taxon>Sar</taxon>
        <taxon>Alveolata</taxon>
        <taxon>Ciliophora</taxon>
        <taxon>Intramacronucleata</taxon>
        <taxon>Spirotrichea</taxon>
        <taxon>Hypotrichia</taxon>
        <taxon>Euplotida</taxon>
        <taxon>Euplotidae</taxon>
        <taxon>Moneuplotes</taxon>
    </lineage>
</organism>
<feature type="domain" description="Pirin C-terminal" evidence="5">
    <location>
        <begin position="180"/>
        <end position="287"/>
    </location>
</feature>
<evidence type="ECO:0000259" key="4">
    <source>
        <dbReference type="Pfam" id="PF02678"/>
    </source>
</evidence>
<keyword evidence="7" id="KW-1185">Reference proteome</keyword>
<dbReference type="InterPro" id="IPR008778">
    <property type="entry name" value="Pirin_C_dom"/>
</dbReference>
<evidence type="ECO:0000313" key="6">
    <source>
        <dbReference type="EMBL" id="CAI2370322.1"/>
    </source>
</evidence>
<evidence type="ECO:0000256" key="1">
    <source>
        <dbReference type="ARBA" id="ARBA00008416"/>
    </source>
</evidence>
<evidence type="ECO:0000259" key="5">
    <source>
        <dbReference type="Pfam" id="PF05726"/>
    </source>
</evidence>
<dbReference type="Pfam" id="PF05726">
    <property type="entry name" value="Pirin_C"/>
    <property type="match status" value="1"/>
</dbReference>
<dbReference type="PANTHER" id="PTHR13903:SF8">
    <property type="entry name" value="PIRIN"/>
    <property type="match status" value="1"/>
</dbReference>
<dbReference type="InterPro" id="IPR003829">
    <property type="entry name" value="Pirin_N_dom"/>
</dbReference>
<dbReference type="PIRSF" id="PIRSF006232">
    <property type="entry name" value="Pirin"/>
    <property type="match status" value="1"/>
</dbReference>
<feature type="binding site" evidence="2">
    <location>
        <position position="61"/>
    </location>
    <ligand>
        <name>Fe cation</name>
        <dbReference type="ChEBI" id="CHEBI:24875"/>
    </ligand>
</feature>